<feature type="domain" description="Protein kinase" evidence="6">
    <location>
        <begin position="1"/>
        <end position="248"/>
    </location>
</feature>
<keyword evidence="5" id="KW-0812">Transmembrane</keyword>
<dbReference type="PANTHER" id="PTHR43289">
    <property type="entry name" value="MITOGEN-ACTIVATED PROTEIN KINASE KINASE KINASE 20-RELATED"/>
    <property type="match status" value="1"/>
</dbReference>
<keyword evidence="3 7" id="KW-0418">Kinase</keyword>
<keyword evidence="5" id="KW-0472">Membrane</keyword>
<dbReference type="PROSITE" id="PS50011">
    <property type="entry name" value="PROTEIN_KINASE_DOM"/>
    <property type="match status" value="1"/>
</dbReference>
<dbReference type="GO" id="GO:0005524">
    <property type="term" value="F:ATP binding"/>
    <property type="evidence" value="ECO:0007669"/>
    <property type="project" value="UniProtKB-KW"/>
</dbReference>
<dbReference type="OrthoDB" id="626167at2759"/>
<evidence type="ECO:0000256" key="1">
    <source>
        <dbReference type="ARBA" id="ARBA00022679"/>
    </source>
</evidence>
<evidence type="ECO:0000313" key="8">
    <source>
        <dbReference type="Proteomes" id="UP000271241"/>
    </source>
</evidence>
<dbReference type="SMART" id="SM00220">
    <property type="entry name" value="S_TKc"/>
    <property type="match status" value="1"/>
</dbReference>
<dbReference type="InterPro" id="IPR011009">
    <property type="entry name" value="Kinase-like_dom_sf"/>
</dbReference>
<evidence type="ECO:0000256" key="5">
    <source>
        <dbReference type="SAM" id="Phobius"/>
    </source>
</evidence>
<keyword evidence="4" id="KW-0067">ATP-binding</keyword>
<dbReference type="GO" id="GO:0004674">
    <property type="term" value="F:protein serine/threonine kinase activity"/>
    <property type="evidence" value="ECO:0007669"/>
    <property type="project" value="TreeGrafter"/>
</dbReference>
<keyword evidence="2" id="KW-0547">Nucleotide-binding</keyword>
<dbReference type="Gene3D" id="1.10.510.10">
    <property type="entry name" value="Transferase(Phosphotransferase) domain 1"/>
    <property type="match status" value="1"/>
</dbReference>
<dbReference type="EMBL" id="KZ993379">
    <property type="protein sequence ID" value="RKP04904.1"/>
    <property type="molecule type" value="Genomic_DNA"/>
</dbReference>
<dbReference type="PROSITE" id="PS00108">
    <property type="entry name" value="PROTEIN_KINASE_ST"/>
    <property type="match status" value="1"/>
</dbReference>
<evidence type="ECO:0000313" key="7">
    <source>
        <dbReference type="EMBL" id="RKP04904.1"/>
    </source>
</evidence>
<evidence type="ECO:0000256" key="3">
    <source>
        <dbReference type="ARBA" id="ARBA00022777"/>
    </source>
</evidence>
<keyword evidence="5" id="KW-1133">Transmembrane helix</keyword>
<dbReference type="AlphaFoldDB" id="A0A4P9XGX6"/>
<proteinExistence type="predicted"/>
<sequence length="303" mass="33814">MARATNAAGQRLFIKVFNDARCGRHEIMIHSLILYAEQLHNQRQDSRRHGRLDGRITKVIWTGECDGYPVLVMKAEQEAERPIATPIQLAKFAQEVATTLAILHDDVTIAHGDIKPYNLVVTKNDGDKQPIRVVICDFGSADTVYDDALPDAPMHRTGGTKGYSAPESDGYCTSPESDVYSLGATLRQVMRYIKCKSMRALIARMMDSIPENRPHARDVVEGAKAIQMELETTRKRADAADKTGHPLCGDNYMRLLPFQRKAVCLAITFAVAADGAHIVYWLLNKAGATVWVQPARIWQHRFA</sequence>
<name>A0A4P9XGX6_9FUNG</name>
<dbReference type="PANTHER" id="PTHR43289:SF6">
    <property type="entry name" value="SERINE_THREONINE-PROTEIN KINASE NEKL-3"/>
    <property type="match status" value="1"/>
</dbReference>
<protein>
    <submittedName>
        <fullName evidence="7">Kinase-like domain-containing protein</fullName>
    </submittedName>
</protein>
<dbReference type="InterPro" id="IPR008271">
    <property type="entry name" value="Ser/Thr_kinase_AS"/>
</dbReference>
<gene>
    <name evidence="7" type="ORF">THASP1DRAFT_26528</name>
</gene>
<feature type="transmembrane region" description="Helical" evidence="5">
    <location>
        <begin position="262"/>
        <end position="283"/>
    </location>
</feature>
<keyword evidence="1" id="KW-0808">Transferase</keyword>
<evidence type="ECO:0000259" key="6">
    <source>
        <dbReference type="PROSITE" id="PS50011"/>
    </source>
</evidence>
<dbReference type="STRING" id="78915.A0A4P9XGX6"/>
<reference evidence="8" key="1">
    <citation type="journal article" date="2018" name="Nat. Microbiol.">
        <title>Leveraging single-cell genomics to expand the fungal tree of life.</title>
        <authorList>
            <person name="Ahrendt S.R."/>
            <person name="Quandt C.A."/>
            <person name="Ciobanu D."/>
            <person name="Clum A."/>
            <person name="Salamov A."/>
            <person name="Andreopoulos B."/>
            <person name="Cheng J.F."/>
            <person name="Woyke T."/>
            <person name="Pelin A."/>
            <person name="Henrissat B."/>
            <person name="Reynolds N.K."/>
            <person name="Benny G.L."/>
            <person name="Smith M.E."/>
            <person name="James T.Y."/>
            <person name="Grigoriev I.V."/>
        </authorList>
    </citation>
    <scope>NUCLEOTIDE SEQUENCE [LARGE SCALE GENOMIC DNA]</scope>
    <source>
        <strain evidence="8">RSA 1356</strain>
    </source>
</reference>
<evidence type="ECO:0000256" key="4">
    <source>
        <dbReference type="ARBA" id="ARBA00022840"/>
    </source>
</evidence>
<dbReference type="Pfam" id="PF00069">
    <property type="entry name" value="Pkinase"/>
    <property type="match status" value="1"/>
</dbReference>
<dbReference type="Proteomes" id="UP000271241">
    <property type="component" value="Unassembled WGS sequence"/>
</dbReference>
<keyword evidence="8" id="KW-1185">Reference proteome</keyword>
<evidence type="ECO:0000256" key="2">
    <source>
        <dbReference type="ARBA" id="ARBA00022741"/>
    </source>
</evidence>
<dbReference type="SUPFAM" id="SSF56112">
    <property type="entry name" value="Protein kinase-like (PK-like)"/>
    <property type="match status" value="1"/>
</dbReference>
<accession>A0A4P9XGX6</accession>
<organism evidence="7 8">
    <name type="scientific">Thamnocephalis sphaerospora</name>
    <dbReference type="NCBI Taxonomy" id="78915"/>
    <lineage>
        <taxon>Eukaryota</taxon>
        <taxon>Fungi</taxon>
        <taxon>Fungi incertae sedis</taxon>
        <taxon>Zoopagomycota</taxon>
        <taxon>Zoopagomycotina</taxon>
        <taxon>Zoopagomycetes</taxon>
        <taxon>Zoopagales</taxon>
        <taxon>Sigmoideomycetaceae</taxon>
        <taxon>Thamnocephalis</taxon>
    </lineage>
</organism>
<dbReference type="InterPro" id="IPR000719">
    <property type="entry name" value="Prot_kinase_dom"/>
</dbReference>